<dbReference type="InterPro" id="IPR000093">
    <property type="entry name" value="DNA_Rcmb_RecR"/>
</dbReference>
<organism evidence="9 10">
    <name type="scientific">Chlorobium limicola</name>
    <dbReference type="NCBI Taxonomy" id="1092"/>
    <lineage>
        <taxon>Bacteria</taxon>
        <taxon>Pseudomonadati</taxon>
        <taxon>Chlorobiota</taxon>
        <taxon>Chlorobiia</taxon>
        <taxon>Chlorobiales</taxon>
        <taxon>Chlorobiaceae</taxon>
        <taxon>Chlorobium/Pelodictyon group</taxon>
        <taxon>Chlorobium</taxon>
    </lineage>
</organism>
<dbReference type="CDD" id="cd01025">
    <property type="entry name" value="TOPRIM_recR"/>
    <property type="match status" value="1"/>
</dbReference>
<evidence type="ECO:0000256" key="7">
    <source>
        <dbReference type="HAMAP-Rule" id="MF_00017"/>
    </source>
</evidence>
<keyword evidence="6 7" id="KW-0234">DNA repair</keyword>
<dbReference type="EMBL" id="LMBR01000178">
    <property type="protein sequence ID" value="KUL23870.1"/>
    <property type="molecule type" value="Genomic_DNA"/>
</dbReference>
<evidence type="ECO:0000256" key="3">
    <source>
        <dbReference type="ARBA" id="ARBA00022771"/>
    </source>
</evidence>
<evidence type="ECO:0000256" key="4">
    <source>
        <dbReference type="ARBA" id="ARBA00022833"/>
    </source>
</evidence>
<dbReference type="InterPro" id="IPR023627">
    <property type="entry name" value="Rcmb_RecR"/>
</dbReference>
<dbReference type="AlphaFoldDB" id="A0A101JBR9"/>
<dbReference type="Pfam" id="PF13662">
    <property type="entry name" value="Toprim_4"/>
    <property type="match status" value="1"/>
</dbReference>
<keyword evidence="2 7" id="KW-0227">DNA damage</keyword>
<comment type="caution">
    <text evidence="9">The sequence shown here is derived from an EMBL/GenBank/DDBJ whole genome shotgun (WGS) entry which is preliminary data.</text>
</comment>
<evidence type="ECO:0000256" key="6">
    <source>
        <dbReference type="ARBA" id="ARBA00023204"/>
    </source>
</evidence>
<dbReference type="GO" id="GO:0006310">
    <property type="term" value="P:DNA recombination"/>
    <property type="evidence" value="ECO:0007669"/>
    <property type="project" value="UniProtKB-UniRule"/>
</dbReference>
<comment type="similarity">
    <text evidence="7">Belongs to the RecR family.</text>
</comment>
<dbReference type="RefSeq" id="WP_059139243.1">
    <property type="nucleotide sequence ID" value="NZ_LMBR01000178.1"/>
</dbReference>
<dbReference type="GO" id="GO:0006281">
    <property type="term" value="P:DNA repair"/>
    <property type="evidence" value="ECO:0007669"/>
    <property type="project" value="UniProtKB-UniRule"/>
</dbReference>
<keyword evidence="5 7" id="KW-0233">DNA recombination</keyword>
<comment type="caution">
    <text evidence="7">Lacks conserved residue(s) required for the propagation of feature annotation.</text>
</comment>
<evidence type="ECO:0000259" key="8">
    <source>
        <dbReference type="PROSITE" id="PS50880"/>
    </source>
</evidence>
<keyword evidence="3 7" id="KW-0863">Zinc-finger</keyword>
<dbReference type="GO" id="GO:0003677">
    <property type="term" value="F:DNA binding"/>
    <property type="evidence" value="ECO:0007669"/>
    <property type="project" value="UniProtKB-UniRule"/>
</dbReference>
<dbReference type="OrthoDB" id="9802672at2"/>
<dbReference type="GO" id="GO:0008270">
    <property type="term" value="F:zinc ion binding"/>
    <property type="evidence" value="ECO:0007669"/>
    <property type="project" value="UniProtKB-KW"/>
</dbReference>
<dbReference type="InterPro" id="IPR006171">
    <property type="entry name" value="TOPRIM_dom"/>
</dbReference>
<keyword evidence="4 7" id="KW-0862">Zinc</keyword>
<dbReference type="SUPFAM" id="SSF111304">
    <property type="entry name" value="Recombination protein RecR"/>
    <property type="match status" value="1"/>
</dbReference>
<dbReference type="InterPro" id="IPR034137">
    <property type="entry name" value="TOPRIM_RecR"/>
</dbReference>
<evidence type="ECO:0000256" key="5">
    <source>
        <dbReference type="ARBA" id="ARBA00023172"/>
    </source>
</evidence>
<keyword evidence="1 7" id="KW-0479">Metal-binding</keyword>
<dbReference type="Pfam" id="PF21175">
    <property type="entry name" value="RecR_C"/>
    <property type="match status" value="1"/>
</dbReference>
<evidence type="ECO:0000256" key="2">
    <source>
        <dbReference type="ARBA" id="ARBA00022763"/>
    </source>
</evidence>
<feature type="domain" description="Toprim" evidence="8">
    <location>
        <begin position="83"/>
        <end position="182"/>
    </location>
</feature>
<evidence type="ECO:0000313" key="9">
    <source>
        <dbReference type="EMBL" id="KUL23870.1"/>
    </source>
</evidence>
<gene>
    <name evidence="7" type="primary">recR</name>
    <name evidence="9" type="ORF">ASB62_07155</name>
</gene>
<evidence type="ECO:0000256" key="1">
    <source>
        <dbReference type="ARBA" id="ARBA00022723"/>
    </source>
</evidence>
<dbReference type="SMART" id="SM00493">
    <property type="entry name" value="TOPRIM"/>
    <property type="match status" value="1"/>
</dbReference>
<accession>A0A101JBR9</accession>
<dbReference type="PANTHER" id="PTHR30446:SF0">
    <property type="entry name" value="RECOMBINATION PROTEIN RECR"/>
    <property type="match status" value="1"/>
</dbReference>
<dbReference type="Gene3D" id="1.10.8.420">
    <property type="entry name" value="RecR Domain 1"/>
    <property type="match status" value="1"/>
</dbReference>
<dbReference type="PROSITE" id="PS50880">
    <property type="entry name" value="TOPRIM"/>
    <property type="match status" value="1"/>
</dbReference>
<name>A0A101JBR9_CHLLI</name>
<sequence length="205" mass="22304">MRYTSAAIETLIEEFAKLPGIGRKTAQRLAMHILHEPKSGAERLAGALIDIKEKVIRCSVCQNVTDRDADPCYICSSTGRDRSVICVVESPADVLAFEKTGHYKGQYHVLHGLVSPLDGIGPDDIRINELLARLGGRHETVPVKEVVLALNPTVEGETTSLYITRLLKPFGISVTKIARGIPVGAELEFIDEATLSRAMEGRSAV</sequence>
<dbReference type="Gene3D" id="3.40.1360.10">
    <property type="match status" value="1"/>
</dbReference>
<dbReference type="Gene3D" id="3.30.60.80">
    <property type="match status" value="1"/>
</dbReference>
<dbReference type="NCBIfam" id="TIGR00615">
    <property type="entry name" value="recR"/>
    <property type="match status" value="1"/>
</dbReference>
<proteinExistence type="inferred from homology"/>
<dbReference type="Gene3D" id="6.10.250.240">
    <property type="match status" value="1"/>
</dbReference>
<dbReference type="Proteomes" id="UP000053937">
    <property type="component" value="Unassembled WGS sequence"/>
</dbReference>
<evidence type="ECO:0000313" key="10">
    <source>
        <dbReference type="Proteomes" id="UP000053937"/>
    </source>
</evidence>
<dbReference type="Pfam" id="PF21176">
    <property type="entry name" value="RecR_HhH"/>
    <property type="match status" value="1"/>
</dbReference>
<keyword evidence="10" id="KW-1185">Reference proteome</keyword>
<dbReference type="PANTHER" id="PTHR30446">
    <property type="entry name" value="RECOMBINATION PROTEIN RECR"/>
    <property type="match status" value="1"/>
</dbReference>
<protein>
    <recommendedName>
        <fullName evidence="7">Recombination protein RecR</fullName>
    </recommendedName>
</protein>
<comment type="function">
    <text evidence="7">May play a role in DNA repair. It seems to be involved in an RecBC-independent recombinational process of DNA repair. It may act with RecF and RecO.</text>
</comment>
<reference evidence="9 10" key="1">
    <citation type="submission" date="2015-10" db="EMBL/GenBank/DDBJ databases">
        <title>Draft Genome Sequence of Chlorobium limicola strain Frasassi Growing under Artificial Lighting in the Frasassi Cave System.</title>
        <authorList>
            <person name="Mansor M."/>
            <person name="Macalady J."/>
        </authorList>
    </citation>
    <scope>NUCLEOTIDE SEQUENCE [LARGE SCALE GENOMIC DNA]</scope>
    <source>
        <strain evidence="9 10">Frasassi</strain>
    </source>
</reference>
<dbReference type="HAMAP" id="MF_00017">
    <property type="entry name" value="RecR"/>
    <property type="match status" value="1"/>
</dbReference>